<evidence type="ECO:0000313" key="1">
    <source>
        <dbReference type="EMBL" id="KWT71093.1"/>
    </source>
</evidence>
<dbReference type="AlphaFoldDB" id="A0A109BLP6"/>
<name>A0A109BLP6_HYPSL</name>
<dbReference type="EMBL" id="LMTR01000027">
    <property type="protein sequence ID" value="KWT71093.1"/>
    <property type="molecule type" value="Genomic_DNA"/>
</dbReference>
<accession>A0A109BLP6</accession>
<keyword evidence="2" id="KW-1185">Reference proteome</keyword>
<dbReference type="Proteomes" id="UP000059074">
    <property type="component" value="Unassembled WGS sequence"/>
</dbReference>
<gene>
    <name evidence="1" type="ORF">APY04_0755</name>
</gene>
<proteinExistence type="predicted"/>
<sequence>MLICWRRRKRMPLARRSVRPQPSALAPLFCGISVSFR</sequence>
<dbReference type="PATRIC" id="fig|121290.4.peg.1232"/>
<protein>
    <submittedName>
        <fullName evidence="1">Uncharacterized protein</fullName>
    </submittedName>
</protein>
<comment type="caution">
    <text evidence="1">The sequence shown here is derived from an EMBL/GenBank/DDBJ whole genome shotgun (WGS) entry which is preliminary data.</text>
</comment>
<reference evidence="1 2" key="1">
    <citation type="submission" date="2015-10" db="EMBL/GenBank/DDBJ databases">
        <title>Transcriptomic analysis of a linuron degrading triple-species bacterial consortium.</title>
        <authorList>
            <person name="Albers P."/>
        </authorList>
    </citation>
    <scope>NUCLEOTIDE SEQUENCE [LARGE SCALE GENOMIC DNA]</scope>
    <source>
        <strain evidence="1 2">WDL6</strain>
    </source>
</reference>
<evidence type="ECO:0000313" key="2">
    <source>
        <dbReference type="Proteomes" id="UP000059074"/>
    </source>
</evidence>
<organism evidence="1 2">
    <name type="scientific">Hyphomicrobium sulfonivorans</name>
    <dbReference type="NCBI Taxonomy" id="121290"/>
    <lineage>
        <taxon>Bacteria</taxon>
        <taxon>Pseudomonadati</taxon>
        <taxon>Pseudomonadota</taxon>
        <taxon>Alphaproteobacteria</taxon>
        <taxon>Hyphomicrobiales</taxon>
        <taxon>Hyphomicrobiaceae</taxon>
        <taxon>Hyphomicrobium</taxon>
    </lineage>
</organism>